<protein>
    <submittedName>
        <fullName evidence="2">Uncharacterized protein</fullName>
    </submittedName>
</protein>
<reference evidence="2" key="1">
    <citation type="submission" date="2021-01" db="EMBL/GenBank/DDBJ databases">
        <authorList>
            <person name="Corre E."/>
            <person name="Pelletier E."/>
            <person name="Niang G."/>
            <person name="Scheremetjew M."/>
            <person name="Finn R."/>
            <person name="Kale V."/>
            <person name="Holt S."/>
            <person name="Cochrane G."/>
            <person name="Meng A."/>
            <person name="Brown T."/>
            <person name="Cohen L."/>
        </authorList>
    </citation>
    <scope>NUCLEOTIDE SEQUENCE</scope>
    <source>
        <strain evidence="2">CCMP722</strain>
    </source>
</reference>
<name>A0A7S0REV7_9CHLO</name>
<dbReference type="EMBL" id="HBFA01024829">
    <property type="protein sequence ID" value="CAD8675269.1"/>
    <property type="molecule type" value="Transcribed_RNA"/>
</dbReference>
<proteinExistence type="predicted"/>
<sequence>MVTLSPPILSQITELERLRREQDSVIRKINKLHLKLIETQQEDPNRVEKLPEKLWAKLRSFYEEASKLAETEERLAAQCVRSLDARGSEGQRSGAAPSRVKTI</sequence>
<gene>
    <name evidence="2" type="ORF">POBO1169_LOCUS12616</name>
</gene>
<feature type="region of interest" description="Disordered" evidence="1">
    <location>
        <begin position="83"/>
        <end position="103"/>
    </location>
</feature>
<organism evidence="2">
    <name type="scientific">Pyramimonas obovata</name>
    <dbReference type="NCBI Taxonomy" id="1411642"/>
    <lineage>
        <taxon>Eukaryota</taxon>
        <taxon>Viridiplantae</taxon>
        <taxon>Chlorophyta</taxon>
        <taxon>Pyramimonadophyceae</taxon>
        <taxon>Pyramimonadales</taxon>
        <taxon>Pyramimonadaceae</taxon>
        <taxon>Pyramimonas</taxon>
        <taxon>Pyramimonas incertae sedis</taxon>
    </lineage>
</organism>
<accession>A0A7S0REV7</accession>
<evidence type="ECO:0000256" key="1">
    <source>
        <dbReference type="SAM" id="MobiDB-lite"/>
    </source>
</evidence>
<evidence type="ECO:0000313" key="2">
    <source>
        <dbReference type="EMBL" id="CAD8675269.1"/>
    </source>
</evidence>
<dbReference type="AlphaFoldDB" id="A0A7S0REV7"/>